<gene>
    <name evidence="2" type="ORF">SAMN02745244_02582</name>
</gene>
<evidence type="ECO:0000256" key="1">
    <source>
        <dbReference type="SAM" id="Phobius"/>
    </source>
</evidence>
<dbReference type="RefSeq" id="WP_073188961.1">
    <property type="nucleotide sequence ID" value="NZ_FQZG01000051.1"/>
</dbReference>
<feature type="transmembrane region" description="Helical" evidence="1">
    <location>
        <begin position="9"/>
        <end position="30"/>
    </location>
</feature>
<feature type="transmembrane region" description="Helical" evidence="1">
    <location>
        <begin position="42"/>
        <end position="65"/>
    </location>
</feature>
<evidence type="ECO:0000313" key="2">
    <source>
        <dbReference type="EMBL" id="SHJ47028.1"/>
    </source>
</evidence>
<keyword evidence="1" id="KW-0472">Membrane</keyword>
<evidence type="ECO:0000313" key="3">
    <source>
        <dbReference type="Proteomes" id="UP000184512"/>
    </source>
</evidence>
<keyword evidence="1" id="KW-0812">Transmembrane</keyword>
<dbReference type="Proteomes" id="UP000184512">
    <property type="component" value="Unassembled WGS sequence"/>
</dbReference>
<dbReference type="AlphaFoldDB" id="A0A1M6JJZ3"/>
<proteinExistence type="predicted"/>
<sequence>MGTAVQRPIWLFVAGAVGAITIAIASLLVEEVFNQGWASTRIWNYVCWLALSLLFWSIAAGWRLFLSKAAGTLYYVRMMPTAARNWHIDAQEAARRRFLGSVQVVHSIDLAAESGVIDLREDVSEVGSKLQDLFNSDDDKTGFMLVPDLLAPVAVALGYRLNLPPGTMFYDLGDSGKTGTSIDSWALEDGPNRNEPQPRMRTTVGPGTCGIHIHASFTAIPDYKQISRPVRESRELGIWQNVDDNDWQAKQRTDVRVGVRGEETHPASAARAWAQVIRSALHDGNGEPVLLTARVPKTVSLAMGYLLAPAHTRAAMAKSEDPGCGVEGCRQDSCRNPWKYLVPLNYNPGTNGWDEMWLLREQRDPRELLALLGTRP</sequence>
<name>A0A1M6JJZ3_9ACTN</name>
<dbReference type="STRING" id="1123357.SAMN02745244_02582"/>
<protein>
    <submittedName>
        <fullName evidence="2">Uncharacterized protein</fullName>
    </submittedName>
</protein>
<organism evidence="2 3">
    <name type="scientific">Tessaracoccus bendigoensis DSM 12906</name>
    <dbReference type="NCBI Taxonomy" id="1123357"/>
    <lineage>
        <taxon>Bacteria</taxon>
        <taxon>Bacillati</taxon>
        <taxon>Actinomycetota</taxon>
        <taxon>Actinomycetes</taxon>
        <taxon>Propionibacteriales</taxon>
        <taxon>Propionibacteriaceae</taxon>
        <taxon>Tessaracoccus</taxon>
    </lineage>
</organism>
<dbReference type="OrthoDB" id="3837989at2"/>
<dbReference type="EMBL" id="FQZG01000051">
    <property type="protein sequence ID" value="SHJ47028.1"/>
    <property type="molecule type" value="Genomic_DNA"/>
</dbReference>
<accession>A0A1M6JJZ3</accession>
<keyword evidence="1" id="KW-1133">Transmembrane helix</keyword>
<reference evidence="2 3" key="1">
    <citation type="submission" date="2016-11" db="EMBL/GenBank/DDBJ databases">
        <authorList>
            <person name="Jaros S."/>
            <person name="Januszkiewicz K."/>
            <person name="Wedrychowicz H."/>
        </authorList>
    </citation>
    <scope>NUCLEOTIDE SEQUENCE [LARGE SCALE GENOMIC DNA]</scope>
    <source>
        <strain evidence="2 3">DSM 12906</strain>
    </source>
</reference>
<keyword evidence="3" id="KW-1185">Reference proteome</keyword>